<dbReference type="Ensembl" id="ENSPCOT00000020628.1">
    <property type="protein sequence ID" value="ENSPCOP00000010053.1"/>
    <property type="gene ID" value="ENSPCOG00000016458.1"/>
</dbReference>
<dbReference type="Gene3D" id="3.30.530.20">
    <property type="match status" value="1"/>
</dbReference>
<proteinExistence type="predicted"/>
<dbReference type="Proteomes" id="UP000233160">
    <property type="component" value="Unassembled WGS sequence"/>
</dbReference>
<dbReference type="PANTHER" id="PTHR47006:SF1">
    <property type="entry name" value="STAR-RELATED LIPID TRANSFER PROTEIN 4"/>
    <property type="match status" value="1"/>
</dbReference>
<dbReference type="GO" id="GO:0010879">
    <property type="term" value="P:cholesterol transport involved in cholesterol storage"/>
    <property type="evidence" value="ECO:0007669"/>
    <property type="project" value="TreeGrafter"/>
</dbReference>
<reference evidence="1" key="1">
    <citation type="submission" date="2025-08" db="UniProtKB">
        <authorList>
            <consortium name="Ensembl"/>
        </authorList>
    </citation>
    <scope>IDENTIFICATION</scope>
</reference>
<evidence type="ECO:0000313" key="1">
    <source>
        <dbReference type="Ensembl" id="ENSPCOP00000010053.1"/>
    </source>
</evidence>
<dbReference type="GO" id="GO:0032367">
    <property type="term" value="P:intracellular cholesterol transport"/>
    <property type="evidence" value="ECO:0007669"/>
    <property type="project" value="InterPro"/>
</dbReference>
<dbReference type="InterPro" id="IPR023393">
    <property type="entry name" value="START-like_dom_sf"/>
</dbReference>
<dbReference type="GO" id="GO:0120020">
    <property type="term" value="F:cholesterol transfer activity"/>
    <property type="evidence" value="ECO:0007669"/>
    <property type="project" value="TreeGrafter"/>
</dbReference>
<name>A0A2K6F7V4_PROCO</name>
<dbReference type="InterPro" id="IPR042555">
    <property type="entry name" value="StarD4"/>
</dbReference>
<keyword evidence="2" id="KW-1185">Reference proteome</keyword>
<dbReference type="GO" id="GO:0015485">
    <property type="term" value="F:cholesterol binding"/>
    <property type="evidence" value="ECO:0007669"/>
    <property type="project" value="InterPro"/>
</dbReference>
<organism evidence="1 2">
    <name type="scientific">Propithecus coquereli</name>
    <name type="common">Coquerel's sifaka</name>
    <name type="synonym">Propithecus verreauxi coquereli</name>
    <dbReference type="NCBI Taxonomy" id="379532"/>
    <lineage>
        <taxon>Eukaryota</taxon>
        <taxon>Metazoa</taxon>
        <taxon>Chordata</taxon>
        <taxon>Craniata</taxon>
        <taxon>Vertebrata</taxon>
        <taxon>Euteleostomi</taxon>
        <taxon>Mammalia</taxon>
        <taxon>Eutheria</taxon>
        <taxon>Euarchontoglires</taxon>
        <taxon>Primates</taxon>
        <taxon>Strepsirrhini</taxon>
        <taxon>Lemuriformes</taxon>
        <taxon>Indriidae</taxon>
        <taxon>Propithecus</taxon>
    </lineage>
</organism>
<gene>
    <name evidence="1" type="primary">STARD4</name>
</gene>
<dbReference type="PANTHER" id="PTHR47006">
    <property type="entry name" value="STAR-RELATED LIPID TRANSFER PROTEIN 4"/>
    <property type="match status" value="1"/>
</dbReference>
<accession>A0A2K6F7V4</accession>
<sequence>MEGLPDVTSFATKLKNTLVQYHNIEDDKWRVAKKTKDVTVWRKPSEEFNGYLIAV</sequence>
<dbReference type="SUPFAM" id="SSF55961">
    <property type="entry name" value="Bet v1-like"/>
    <property type="match status" value="1"/>
</dbReference>
<dbReference type="GO" id="GO:0070508">
    <property type="term" value="P:cholesterol import"/>
    <property type="evidence" value="ECO:0007669"/>
    <property type="project" value="TreeGrafter"/>
</dbReference>
<dbReference type="GeneTree" id="ENSGT00940000159243"/>
<evidence type="ECO:0000313" key="2">
    <source>
        <dbReference type="Proteomes" id="UP000233160"/>
    </source>
</evidence>
<dbReference type="GO" id="GO:0005783">
    <property type="term" value="C:endoplasmic reticulum"/>
    <property type="evidence" value="ECO:0007669"/>
    <property type="project" value="TreeGrafter"/>
</dbReference>
<reference evidence="1" key="2">
    <citation type="submission" date="2025-09" db="UniProtKB">
        <authorList>
            <consortium name="Ensembl"/>
        </authorList>
    </citation>
    <scope>IDENTIFICATION</scope>
</reference>
<dbReference type="GO" id="GO:0005829">
    <property type="term" value="C:cytosol"/>
    <property type="evidence" value="ECO:0007669"/>
    <property type="project" value="TreeGrafter"/>
</dbReference>
<dbReference type="AlphaFoldDB" id="A0A2K6F7V4"/>
<protein>
    <submittedName>
        <fullName evidence="1">StAR related lipid transfer domain containing 4</fullName>
    </submittedName>
</protein>